<protein>
    <submittedName>
        <fullName evidence="8">Glycosyltransferase</fullName>
    </submittedName>
</protein>
<keyword evidence="6" id="KW-1133">Transmembrane helix</keyword>
<organism evidence="8 9">
    <name type="scientific">Platanthera guangdongensis</name>
    <dbReference type="NCBI Taxonomy" id="2320717"/>
    <lineage>
        <taxon>Eukaryota</taxon>
        <taxon>Viridiplantae</taxon>
        <taxon>Streptophyta</taxon>
        <taxon>Embryophyta</taxon>
        <taxon>Tracheophyta</taxon>
        <taxon>Spermatophyta</taxon>
        <taxon>Magnoliopsida</taxon>
        <taxon>Liliopsida</taxon>
        <taxon>Asparagales</taxon>
        <taxon>Orchidaceae</taxon>
        <taxon>Orchidoideae</taxon>
        <taxon>Orchideae</taxon>
        <taxon>Orchidinae</taxon>
        <taxon>Platanthera</taxon>
    </lineage>
</organism>
<keyword evidence="3" id="KW-0808">Transferase</keyword>
<evidence type="ECO:0000256" key="4">
    <source>
        <dbReference type="ARBA" id="ARBA00022968"/>
    </source>
</evidence>
<gene>
    <name evidence="8" type="ORF">KSP40_PGU008489</name>
</gene>
<evidence type="ECO:0000256" key="1">
    <source>
        <dbReference type="ARBA" id="ARBA00004323"/>
    </source>
</evidence>
<dbReference type="InterPro" id="IPR004263">
    <property type="entry name" value="Exostosin"/>
</dbReference>
<feature type="domain" description="Exostosin GT47" evidence="7">
    <location>
        <begin position="297"/>
        <end position="581"/>
    </location>
</feature>
<keyword evidence="3" id="KW-0328">Glycosyltransferase</keyword>
<dbReference type="InterPro" id="IPR040911">
    <property type="entry name" value="Exostosin_GT47"/>
</dbReference>
<evidence type="ECO:0000259" key="7">
    <source>
        <dbReference type="Pfam" id="PF03016"/>
    </source>
</evidence>
<evidence type="ECO:0000313" key="9">
    <source>
        <dbReference type="Proteomes" id="UP001412067"/>
    </source>
</evidence>
<keyword evidence="5" id="KW-0333">Golgi apparatus</keyword>
<proteinExistence type="inferred from homology"/>
<comment type="caution">
    <text evidence="8">The sequence shown here is derived from an EMBL/GenBank/DDBJ whole genome shotgun (WGS) entry which is preliminary data.</text>
</comment>
<dbReference type="PANTHER" id="PTHR11062">
    <property type="entry name" value="EXOSTOSIN HEPARAN SULFATE GLYCOSYLTRANSFERASE -RELATED"/>
    <property type="match status" value="1"/>
</dbReference>
<reference evidence="8 9" key="1">
    <citation type="journal article" date="2022" name="Nat. Plants">
        <title>Genomes of leafy and leafless Platanthera orchids illuminate the evolution of mycoheterotrophy.</title>
        <authorList>
            <person name="Li M.H."/>
            <person name="Liu K.W."/>
            <person name="Li Z."/>
            <person name="Lu H.C."/>
            <person name="Ye Q.L."/>
            <person name="Zhang D."/>
            <person name="Wang J.Y."/>
            <person name="Li Y.F."/>
            <person name="Zhong Z.M."/>
            <person name="Liu X."/>
            <person name="Yu X."/>
            <person name="Liu D.K."/>
            <person name="Tu X.D."/>
            <person name="Liu B."/>
            <person name="Hao Y."/>
            <person name="Liao X.Y."/>
            <person name="Jiang Y.T."/>
            <person name="Sun W.H."/>
            <person name="Chen J."/>
            <person name="Chen Y.Q."/>
            <person name="Ai Y."/>
            <person name="Zhai J.W."/>
            <person name="Wu S.S."/>
            <person name="Zhou Z."/>
            <person name="Hsiao Y.Y."/>
            <person name="Wu W.L."/>
            <person name="Chen Y.Y."/>
            <person name="Lin Y.F."/>
            <person name="Hsu J.L."/>
            <person name="Li C.Y."/>
            <person name="Wang Z.W."/>
            <person name="Zhao X."/>
            <person name="Zhong W.Y."/>
            <person name="Ma X.K."/>
            <person name="Ma L."/>
            <person name="Huang J."/>
            <person name="Chen G.Z."/>
            <person name="Huang M.Z."/>
            <person name="Huang L."/>
            <person name="Peng D.H."/>
            <person name="Luo Y.B."/>
            <person name="Zou S.Q."/>
            <person name="Chen S.P."/>
            <person name="Lan S."/>
            <person name="Tsai W.C."/>
            <person name="Van de Peer Y."/>
            <person name="Liu Z.J."/>
        </authorList>
    </citation>
    <scope>NUCLEOTIDE SEQUENCE [LARGE SCALE GENOMIC DNA]</scope>
    <source>
        <strain evidence="8">Lor288</strain>
    </source>
</reference>
<keyword evidence="6" id="KW-0472">Membrane</keyword>
<dbReference type="EMBL" id="JBBWWR010000020">
    <property type="protein sequence ID" value="KAK8940099.1"/>
    <property type="molecule type" value="Genomic_DNA"/>
</dbReference>
<keyword evidence="6" id="KW-0812">Transmembrane</keyword>
<dbReference type="Pfam" id="PF03016">
    <property type="entry name" value="Exostosin_GT47"/>
    <property type="match status" value="1"/>
</dbReference>
<evidence type="ECO:0000256" key="6">
    <source>
        <dbReference type="SAM" id="Phobius"/>
    </source>
</evidence>
<evidence type="ECO:0000256" key="3">
    <source>
        <dbReference type="ARBA" id="ARBA00022676"/>
    </source>
</evidence>
<keyword evidence="4" id="KW-0735">Signal-anchor</keyword>
<sequence>MLRILHLLYSFTTIRMEGYINKCRRSCNTRGRRLVIVMASMGAVLFVLQTLRLPSFSPHFPSSKSYITDGERSQNEDFLSQSPGVGQLSIESVSDNLVKSVKFSKDSDHGFGIIEMEGDLEEDEDSNAAIDLNEGKDTDNVFPADLENDSILEEIKDSENGFLLKADRNDKEHSPSVVEQTVILGNGTLRVDSSHDSAAEKVISDKFDSNASSSTTPATKKKLIVATLSLSEMNELLLKNRASRRSMRPRWSSAIDKQILVAKKEIKKAPIVENDQQLFASLFRDMSKFKRSYELMEKTLKIYIYQEGKKPIFHQPLLGSIYSSEGWFMKLMESNRQFLVRDPRQAHLFYMPFSSRFLQASLYVPNSHNRTKLRQHLKNYVDVISTKYPFWNRTGGADHFLAACHDWALYETKNTMDHSIRALCVSDVGIGFQLGRDVGLPQTYVRSPKNPLKDLGGKPWNQRPILAFYAGSLHGNLRSILLHHWEDKDPDMKIFGPSTFRAVASKMNYAQHMKRSKYCICPRGYEANSPRLAESIFFECVPVIIADNYAPPFFEMLNWEKFSVMVPEKEVPRLKEILASIAELEYMELQMGVRKVQKHFLWHHKPVKYDLFHMILHSVWYSRVYNFKPR</sequence>
<dbReference type="PANTHER" id="PTHR11062:SF210">
    <property type="entry name" value="EXOSTOSIN FAMILY PROTEIN"/>
    <property type="match status" value="1"/>
</dbReference>
<dbReference type="Proteomes" id="UP001412067">
    <property type="component" value="Unassembled WGS sequence"/>
</dbReference>
<accession>A0ABR2LGH9</accession>
<name>A0ABR2LGH9_9ASPA</name>
<feature type="transmembrane region" description="Helical" evidence="6">
    <location>
        <begin position="34"/>
        <end position="51"/>
    </location>
</feature>
<comment type="similarity">
    <text evidence="2">Belongs to the glycosyltransferase 47 family.</text>
</comment>
<comment type="subcellular location">
    <subcellularLocation>
        <location evidence="1">Golgi apparatus membrane</location>
        <topology evidence="1">Single-pass type II membrane protein</topology>
    </subcellularLocation>
</comment>
<evidence type="ECO:0000313" key="8">
    <source>
        <dbReference type="EMBL" id="KAK8940099.1"/>
    </source>
</evidence>
<keyword evidence="9" id="KW-1185">Reference proteome</keyword>
<evidence type="ECO:0000256" key="2">
    <source>
        <dbReference type="ARBA" id="ARBA00010271"/>
    </source>
</evidence>
<evidence type="ECO:0000256" key="5">
    <source>
        <dbReference type="ARBA" id="ARBA00023034"/>
    </source>
</evidence>